<feature type="binding site" evidence="8">
    <location>
        <begin position="155"/>
        <end position="160"/>
    </location>
    <ligand>
        <name>NADP(+)</name>
        <dbReference type="ChEBI" id="CHEBI:58349"/>
    </ligand>
</feature>
<dbReference type="Gene3D" id="3.40.50.720">
    <property type="entry name" value="NAD(P)-binding Rossmann-like Domain"/>
    <property type="match status" value="1"/>
</dbReference>
<keyword evidence="6 8" id="KW-0057">Aromatic amino acid biosynthesis</keyword>
<dbReference type="GO" id="GO:0009423">
    <property type="term" value="P:chorismate biosynthetic process"/>
    <property type="evidence" value="ECO:0007669"/>
    <property type="project" value="UniProtKB-UniRule"/>
</dbReference>
<dbReference type="InterPro" id="IPR022893">
    <property type="entry name" value="Shikimate_DH_fam"/>
</dbReference>
<dbReference type="InterPro" id="IPR036291">
    <property type="entry name" value="NAD(P)-bd_dom_sf"/>
</dbReference>
<dbReference type="GO" id="GO:0050661">
    <property type="term" value="F:NADP binding"/>
    <property type="evidence" value="ECO:0007669"/>
    <property type="project" value="InterPro"/>
</dbReference>
<evidence type="ECO:0000256" key="3">
    <source>
        <dbReference type="ARBA" id="ARBA00022605"/>
    </source>
</evidence>
<dbReference type="GO" id="GO:0019632">
    <property type="term" value="P:shikimate metabolic process"/>
    <property type="evidence" value="ECO:0007669"/>
    <property type="project" value="InterPro"/>
</dbReference>
<reference evidence="12 13" key="1">
    <citation type="submission" date="2015-09" db="EMBL/GenBank/DDBJ databases">
        <authorList>
            <consortium name="Pathogen Informatics"/>
        </authorList>
    </citation>
    <scope>NUCLEOTIDE SEQUENCE [LARGE SCALE GENOMIC DNA]</scope>
    <source>
        <strain evidence="12 13">2789STDY5608850</strain>
    </source>
</reference>
<feature type="binding site" evidence="8">
    <location>
        <position position="247"/>
    </location>
    <ligand>
        <name>NADP(+)</name>
        <dbReference type="ChEBI" id="CHEBI:58349"/>
    </ligand>
</feature>
<dbReference type="PANTHER" id="PTHR21089:SF1">
    <property type="entry name" value="BIFUNCTIONAL 3-DEHYDROQUINATE DEHYDRATASE_SHIKIMATE DEHYDROGENASE, CHLOROPLASTIC"/>
    <property type="match status" value="1"/>
</dbReference>
<dbReference type="InterPro" id="IPR011342">
    <property type="entry name" value="Shikimate_DH"/>
</dbReference>
<organism evidence="12 13">
    <name type="scientific">Hungatella hathewayi</name>
    <dbReference type="NCBI Taxonomy" id="154046"/>
    <lineage>
        <taxon>Bacteria</taxon>
        <taxon>Bacillati</taxon>
        <taxon>Bacillota</taxon>
        <taxon>Clostridia</taxon>
        <taxon>Lachnospirales</taxon>
        <taxon>Lachnospiraceae</taxon>
        <taxon>Hungatella</taxon>
    </lineage>
</organism>
<evidence type="ECO:0000313" key="12">
    <source>
        <dbReference type="EMBL" id="CUO27653.1"/>
    </source>
</evidence>
<feature type="binding site" evidence="8">
    <location>
        <position position="224"/>
    </location>
    <ligand>
        <name>NADP(+)</name>
        <dbReference type="ChEBI" id="CHEBI:58349"/>
    </ligand>
</feature>
<feature type="binding site" evidence="8">
    <location>
        <position position="92"/>
    </location>
    <ligand>
        <name>shikimate</name>
        <dbReference type="ChEBI" id="CHEBI:36208"/>
    </ligand>
</feature>
<evidence type="ECO:0000256" key="1">
    <source>
        <dbReference type="ARBA" id="ARBA00004871"/>
    </source>
</evidence>
<evidence type="ECO:0000256" key="2">
    <source>
        <dbReference type="ARBA" id="ARBA00012962"/>
    </source>
</evidence>
<keyword evidence="4 8" id="KW-0521">NADP</keyword>
<proteinExistence type="inferred from homology"/>
<keyword evidence="5 8" id="KW-0560">Oxidoreductase</keyword>
<dbReference type="EC" id="1.1.1.25" evidence="2 8"/>
<dbReference type="GO" id="GO:0004764">
    <property type="term" value="F:shikimate 3-dehydrogenase (NADP+) activity"/>
    <property type="evidence" value="ECO:0007669"/>
    <property type="project" value="UniProtKB-UniRule"/>
</dbReference>
<feature type="binding site" evidence="8">
    <location>
        <position position="107"/>
    </location>
    <ligand>
        <name>shikimate</name>
        <dbReference type="ChEBI" id="CHEBI:36208"/>
    </ligand>
</feature>
<accession>A0A174DQ92</accession>
<evidence type="ECO:0000313" key="13">
    <source>
        <dbReference type="Proteomes" id="UP000095651"/>
    </source>
</evidence>
<feature type="domain" description="SDH C-terminal" evidence="11">
    <location>
        <begin position="250"/>
        <end position="276"/>
    </location>
</feature>
<protein>
    <recommendedName>
        <fullName evidence="2 8">Shikimate dehydrogenase (NADP(+))</fullName>
        <shortName evidence="8">SDH</shortName>
        <ecNumber evidence="2 8">1.1.1.25</ecNumber>
    </recommendedName>
</protein>
<dbReference type="PANTHER" id="PTHR21089">
    <property type="entry name" value="SHIKIMATE DEHYDROGENASE"/>
    <property type="match status" value="1"/>
</dbReference>
<dbReference type="InterPro" id="IPR046346">
    <property type="entry name" value="Aminoacid_DH-like_N_sf"/>
</dbReference>
<dbReference type="EMBL" id="CYZE01000005">
    <property type="protein sequence ID" value="CUO27653.1"/>
    <property type="molecule type" value="Genomic_DNA"/>
</dbReference>
<evidence type="ECO:0000256" key="5">
    <source>
        <dbReference type="ARBA" id="ARBA00023002"/>
    </source>
</evidence>
<gene>
    <name evidence="12" type="primary">aroE_2</name>
    <name evidence="8" type="synonym">aroE</name>
    <name evidence="12" type="ORF">ERS852407_02321</name>
</gene>
<feature type="binding site" evidence="8">
    <location>
        <position position="83"/>
    </location>
    <ligand>
        <name>NADP(+)</name>
        <dbReference type="ChEBI" id="CHEBI:58349"/>
    </ligand>
</feature>
<dbReference type="SUPFAM" id="SSF51735">
    <property type="entry name" value="NAD(P)-binding Rossmann-fold domains"/>
    <property type="match status" value="1"/>
</dbReference>
<feature type="active site" description="Proton acceptor" evidence="8">
    <location>
        <position position="71"/>
    </location>
</feature>
<comment type="function">
    <text evidence="8">Involved in the biosynthesis of the chorismate, which leads to the biosynthesis of aromatic amino acids. Catalyzes the reversible NADPH linked reduction of 3-dehydroshikimate (DHSA) to yield shikimate (SA).</text>
</comment>
<dbReference type="Gene3D" id="3.40.50.10860">
    <property type="entry name" value="Leucine Dehydrogenase, chain A, domain 1"/>
    <property type="match status" value="1"/>
</dbReference>
<keyword evidence="3 8" id="KW-0028">Amino-acid biosynthesis</keyword>
<comment type="similarity">
    <text evidence="8">Belongs to the shikimate dehydrogenase family.</text>
</comment>
<dbReference type="RefSeq" id="WP_055655193.1">
    <property type="nucleotide sequence ID" value="NZ_CABIXC010000005.1"/>
</dbReference>
<dbReference type="InterPro" id="IPR006151">
    <property type="entry name" value="Shikm_DH/Glu-tRNA_Rdtase"/>
</dbReference>
<feature type="binding site" evidence="8">
    <location>
        <position position="67"/>
    </location>
    <ligand>
        <name>shikimate</name>
        <dbReference type="ChEBI" id="CHEBI:36208"/>
    </ligand>
</feature>
<dbReference type="Pfam" id="PF18317">
    <property type="entry name" value="SDH_C"/>
    <property type="match status" value="1"/>
</dbReference>
<evidence type="ECO:0000256" key="6">
    <source>
        <dbReference type="ARBA" id="ARBA00023141"/>
    </source>
</evidence>
<feature type="domain" description="Quinate/shikimate 5-dehydrogenase/glutamyl-tRNA reductase" evidence="9">
    <location>
        <begin position="121"/>
        <end position="198"/>
    </location>
</feature>
<comment type="caution">
    <text evidence="8">Lacks conserved residue(s) required for the propagation of feature annotation.</text>
</comment>
<dbReference type="GO" id="GO:0008652">
    <property type="term" value="P:amino acid biosynthetic process"/>
    <property type="evidence" value="ECO:0007669"/>
    <property type="project" value="UniProtKB-KW"/>
</dbReference>
<dbReference type="NCBIfam" id="TIGR00507">
    <property type="entry name" value="aroE"/>
    <property type="match status" value="1"/>
</dbReference>
<dbReference type="Proteomes" id="UP000095651">
    <property type="component" value="Unassembled WGS sequence"/>
</dbReference>
<dbReference type="Pfam" id="PF01488">
    <property type="entry name" value="Shikimate_DH"/>
    <property type="match status" value="1"/>
</dbReference>
<sequence>MKECFRIPTTGAFGDPIDENPSGAMMEAGFRSTGLNWRYQLFRVPACDLQDGLDGIRALGFSGLNLTIPHKITAVSYMEGLSESAALIGAINTILVKEGKLYGENTDGKGFVIGLRENGISLAGKRLVILGAGGAARAISVECALAGAVHLTIINRTEEKGRELAALITENTSCTAEFIKWVEKVRIPVCDILVNATNIGLYPDKSLPDIDYDTINQNMVVQDIITNPAYTPFLQKAGERGAHILDGQSMLIYQGALAVELWTGRKPDPEAMRKALIESFT</sequence>
<evidence type="ECO:0000256" key="8">
    <source>
        <dbReference type="HAMAP-Rule" id="MF_00222"/>
    </source>
</evidence>
<dbReference type="SUPFAM" id="SSF53223">
    <property type="entry name" value="Aminoacid dehydrogenase-like, N-terminal domain"/>
    <property type="match status" value="1"/>
</dbReference>
<name>A0A174DQ92_9FIRM</name>
<dbReference type="InterPro" id="IPR041121">
    <property type="entry name" value="SDH_C"/>
</dbReference>
<evidence type="ECO:0000259" key="10">
    <source>
        <dbReference type="Pfam" id="PF08501"/>
    </source>
</evidence>
<evidence type="ECO:0000259" key="11">
    <source>
        <dbReference type="Pfam" id="PF18317"/>
    </source>
</evidence>
<comment type="pathway">
    <text evidence="1 8">Metabolic intermediate biosynthesis; chorismate biosynthesis; chorismate from D-erythrose 4-phosphate and phosphoenolpyruvate: step 4/7.</text>
</comment>
<dbReference type="CDD" id="cd01065">
    <property type="entry name" value="NAD_bind_Shikimate_DH"/>
    <property type="match status" value="1"/>
</dbReference>
<feature type="domain" description="Shikimate dehydrogenase substrate binding N-terminal" evidence="10">
    <location>
        <begin position="13"/>
        <end position="94"/>
    </location>
</feature>
<dbReference type="InterPro" id="IPR013708">
    <property type="entry name" value="Shikimate_DH-bd_N"/>
</dbReference>
<dbReference type="GO" id="GO:0005829">
    <property type="term" value="C:cytosol"/>
    <property type="evidence" value="ECO:0007669"/>
    <property type="project" value="TreeGrafter"/>
</dbReference>
<dbReference type="Pfam" id="PF08501">
    <property type="entry name" value="Shikimate_dh_N"/>
    <property type="match status" value="1"/>
</dbReference>
<dbReference type="HAMAP" id="MF_00222">
    <property type="entry name" value="Shikimate_DH_AroE"/>
    <property type="match status" value="1"/>
</dbReference>
<feature type="binding site" evidence="8">
    <location>
        <position position="254"/>
    </location>
    <ligand>
        <name>shikimate</name>
        <dbReference type="ChEBI" id="CHEBI:36208"/>
    </ligand>
</feature>
<comment type="subunit">
    <text evidence="8">Homodimer.</text>
</comment>
<evidence type="ECO:0000259" key="9">
    <source>
        <dbReference type="Pfam" id="PF01488"/>
    </source>
</evidence>
<dbReference type="GO" id="GO:0009073">
    <property type="term" value="P:aromatic amino acid family biosynthetic process"/>
    <property type="evidence" value="ECO:0007669"/>
    <property type="project" value="UniProtKB-KW"/>
</dbReference>
<dbReference type="UniPathway" id="UPA00053">
    <property type="reaction ID" value="UER00087"/>
</dbReference>
<feature type="binding site" evidence="8">
    <location>
        <begin position="131"/>
        <end position="135"/>
    </location>
    <ligand>
        <name>NADP(+)</name>
        <dbReference type="ChEBI" id="CHEBI:58349"/>
    </ligand>
</feature>
<evidence type="ECO:0000256" key="7">
    <source>
        <dbReference type="ARBA" id="ARBA00049442"/>
    </source>
</evidence>
<dbReference type="AlphaFoldDB" id="A0A174DQ92"/>
<comment type="catalytic activity">
    <reaction evidence="7 8">
        <text>shikimate + NADP(+) = 3-dehydroshikimate + NADPH + H(+)</text>
        <dbReference type="Rhea" id="RHEA:17737"/>
        <dbReference type="ChEBI" id="CHEBI:15378"/>
        <dbReference type="ChEBI" id="CHEBI:16630"/>
        <dbReference type="ChEBI" id="CHEBI:36208"/>
        <dbReference type="ChEBI" id="CHEBI:57783"/>
        <dbReference type="ChEBI" id="CHEBI:58349"/>
        <dbReference type="EC" id="1.1.1.25"/>
    </reaction>
</comment>
<evidence type="ECO:0000256" key="4">
    <source>
        <dbReference type="ARBA" id="ARBA00022857"/>
    </source>
</evidence>